<evidence type="ECO:0000313" key="9">
    <source>
        <dbReference type="Proteomes" id="UP000015102"/>
    </source>
</evidence>
<dbReference type="PANTHER" id="PTHR10332">
    <property type="entry name" value="EQUILIBRATIVE NUCLEOSIDE TRANSPORTER"/>
    <property type="match status" value="1"/>
</dbReference>
<dbReference type="GO" id="GO:0008504">
    <property type="term" value="F:monoamine transmembrane transporter activity"/>
    <property type="evidence" value="ECO:0007669"/>
    <property type="project" value="TreeGrafter"/>
</dbReference>
<protein>
    <recommendedName>
        <fullName evidence="10">Major facilitator superfamily (MFS) profile domain-containing protein</fullName>
    </recommendedName>
</protein>
<evidence type="ECO:0000313" key="8">
    <source>
        <dbReference type="EnsemblMetazoa" id="MESCA010680-PA"/>
    </source>
</evidence>
<sequence length="348" mass="37838">MLPKQYTQAVMSGESLAGFLVSSNRVLTKLIIDNDRVSTVLFFLTSTVYIALVMAYIVLPSILLLRPDEDMSPDRQKEYNSTNSKYGVLNFDASSSRTPKSNTSTQALSFSNPVYELSNPTAGESILDDLNNLSDAPQTPSQEASTSVSFKVEHVLTPGPGTSGKLSDFKSGFESRKKVSELIYPYMVSIALAYCVTLSLYPGIESEIVSCTYRTWMPVLLMFAFNLSDLIGKLLAVIPYNWSRRQLILMSGLRVVLIPLLLLCAAPRNRPVIAGEFAAFIFTIALGITNGLAGSLPMMLAPLKVPAILREVTGNMMTLSYNVGLTAGSLIGYVFESMLGSGTSLEES</sequence>
<evidence type="ECO:0000256" key="7">
    <source>
        <dbReference type="SAM" id="Phobius"/>
    </source>
</evidence>
<dbReference type="EMBL" id="CAQQ02026517">
    <property type="status" value="NOT_ANNOTATED_CDS"/>
    <property type="molecule type" value="Genomic_DNA"/>
</dbReference>
<evidence type="ECO:0000256" key="6">
    <source>
        <dbReference type="ARBA" id="ARBA00023136"/>
    </source>
</evidence>
<keyword evidence="4 7" id="KW-0812">Transmembrane</keyword>
<comment type="similarity">
    <text evidence="2">Belongs to the SLC29A/ENT transporter (TC 2.A.57) family.</text>
</comment>
<feature type="transmembrane region" description="Helical" evidence="7">
    <location>
        <begin position="216"/>
        <end position="235"/>
    </location>
</feature>
<keyword evidence="5 7" id="KW-1133">Transmembrane helix</keyword>
<evidence type="ECO:0000256" key="4">
    <source>
        <dbReference type="ARBA" id="ARBA00022692"/>
    </source>
</evidence>
<evidence type="ECO:0000256" key="3">
    <source>
        <dbReference type="ARBA" id="ARBA00022448"/>
    </source>
</evidence>
<dbReference type="GO" id="GO:0005886">
    <property type="term" value="C:plasma membrane"/>
    <property type="evidence" value="ECO:0007669"/>
    <property type="project" value="TreeGrafter"/>
</dbReference>
<feature type="transmembrane region" description="Helical" evidence="7">
    <location>
        <begin position="277"/>
        <end position="300"/>
    </location>
</feature>
<feature type="transmembrane region" description="Helical" evidence="7">
    <location>
        <begin position="247"/>
        <end position="265"/>
    </location>
</feature>
<dbReference type="InterPro" id="IPR002259">
    <property type="entry name" value="Eqnu_transpt"/>
</dbReference>
<dbReference type="SUPFAM" id="SSF103473">
    <property type="entry name" value="MFS general substrate transporter"/>
    <property type="match status" value="1"/>
</dbReference>
<dbReference type="Pfam" id="PF01733">
    <property type="entry name" value="Nucleoside_tran"/>
    <property type="match status" value="2"/>
</dbReference>
<feature type="transmembrane region" description="Helical" evidence="7">
    <location>
        <begin position="40"/>
        <end position="65"/>
    </location>
</feature>
<feature type="transmembrane region" description="Helical" evidence="7">
    <location>
        <begin position="183"/>
        <end position="204"/>
    </location>
</feature>
<dbReference type="OMA" id="LSEPGEC"/>
<reference evidence="8" key="2">
    <citation type="submission" date="2015-06" db="UniProtKB">
        <authorList>
            <consortium name="EnsemblMetazoa"/>
        </authorList>
    </citation>
    <scope>IDENTIFICATION</scope>
</reference>
<dbReference type="PANTHER" id="PTHR10332:SF10">
    <property type="entry name" value="EQUILIBRATIVE NUCLEOSIDE TRANSPORTER 4"/>
    <property type="match status" value="1"/>
</dbReference>
<reference evidence="9" key="1">
    <citation type="submission" date="2013-02" db="EMBL/GenBank/DDBJ databases">
        <authorList>
            <person name="Hughes D."/>
        </authorList>
    </citation>
    <scope>NUCLEOTIDE SEQUENCE</scope>
    <source>
        <strain>Durham</strain>
        <strain evidence="9">NC isolate 2 -- Noor lab</strain>
    </source>
</reference>
<name>T1H364_MEGSC</name>
<dbReference type="Proteomes" id="UP000015102">
    <property type="component" value="Unassembled WGS sequence"/>
</dbReference>
<keyword evidence="6 7" id="KW-0472">Membrane</keyword>
<dbReference type="EnsemblMetazoa" id="MESCA010680-RA">
    <property type="protein sequence ID" value="MESCA010680-PA"/>
    <property type="gene ID" value="MESCA010680"/>
</dbReference>
<evidence type="ECO:0000256" key="1">
    <source>
        <dbReference type="ARBA" id="ARBA00004141"/>
    </source>
</evidence>
<dbReference type="GO" id="GO:0005337">
    <property type="term" value="F:nucleoside transmembrane transporter activity"/>
    <property type="evidence" value="ECO:0007669"/>
    <property type="project" value="InterPro"/>
</dbReference>
<organism evidence="8 9">
    <name type="scientific">Megaselia scalaris</name>
    <name type="common">Humpbacked fly</name>
    <name type="synonym">Phora scalaris</name>
    <dbReference type="NCBI Taxonomy" id="36166"/>
    <lineage>
        <taxon>Eukaryota</taxon>
        <taxon>Metazoa</taxon>
        <taxon>Ecdysozoa</taxon>
        <taxon>Arthropoda</taxon>
        <taxon>Hexapoda</taxon>
        <taxon>Insecta</taxon>
        <taxon>Pterygota</taxon>
        <taxon>Neoptera</taxon>
        <taxon>Endopterygota</taxon>
        <taxon>Diptera</taxon>
        <taxon>Brachycera</taxon>
        <taxon>Muscomorpha</taxon>
        <taxon>Platypezoidea</taxon>
        <taxon>Phoridae</taxon>
        <taxon>Megaseliini</taxon>
        <taxon>Megaselia</taxon>
    </lineage>
</organism>
<dbReference type="AlphaFoldDB" id="T1H364"/>
<evidence type="ECO:0000256" key="5">
    <source>
        <dbReference type="ARBA" id="ARBA00022989"/>
    </source>
</evidence>
<accession>T1H364</accession>
<comment type="subcellular location">
    <subcellularLocation>
        <location evidence="1">Membrane</location>
        <topology evidence="1">Multi-pass membrane protein</topology>
    </subcellularLocation>
</comment>
<proteinExistence type="inferred from homology"/>
<dbReference type="InterPro" id="IPR036259">
    <property type="entry name" value="MFS_trans_sf"/>
</dbReference>
<keyword evidence="3" id="KW-0813">Transport</keyword>
<dbReference type="HOGENOM" id="CLU_021611_4_0_1"/>
<evidence type="ECO:0008006" key="10">
    <source>
        <dbReference type="Google" id="ProtNLM"/>
    </source>
</evidence>
<evidence type="ECO:0000256" key="2">
    <source>
        <dbReference type="ARBA" id="ARBA00007965"/>
    </source>
</evidence>
<keyword evidence="9" id="KW-1185">Reference proteome</keyword>